<keyword evidence="1" id="KW-0472">Membrane</keyword>
<evidence type="ECO:0000313" key="4">
    <source>
        <dbReference type="EMBL" id="SFV29002.1"/>
    </source>
</evidence>
<feature type="transmembrane region" description="Helical" evidence="1">
    <location>
        <begin position="241"/>
        <end position="260"/>
    </location>
</feature>
<dbReference type="SUPFAM" id="SSF103481">
    <property type="entry name" value="Multidrug resistance efflux transporter EmrE"/>
    <property type="match status" value="2"/>
</dbReference>
<dbReference type="EMBL" id="FPCH01000001">
    <property type="protein sequence ID" value="SFV29002.1"/>
    <property type="molecule type" value="Genomic_DNA"/>
</dbReference>
<dbReference type="STRING" id="51670.SAMN04488557_1146"/>
<name>A0A1I7N2V4_9HYPH</name>
<keyword evidence="2" id="KW-0732">Signal</keyword>
<sequence>MANMPNRLKAILLMCTAVTLFAALDTAAKYLCTTTAIPVSQIVWVRFAGQVLCMALVLGPATIPKLFKTKNLTLQLTRSTLMLVTTICNFIAVTYLRLDQTLSITFLTPLIVAALAVPLLGEHIGWHRAAAIFVGFLGVLVVVRPGVSTVHPAFIAAFLSTLAYSLLIIVTRRLSEFDTSLVTLFYGTVVGTIVSAPFAISEWLWPDSISMWVLLLALGALGGGGHYLIIQAYKHAPVSAVTPFLYFELISMITLSYVVFGDQPDRWSFAGSLVIVMSGLYLIHRERIAHRESLMALEPLEQR</sequence>
<dbReference type="GO" id="GO:0016020">
    <property type="term" value="C:membrane"/>
    <property type="evidence" value="ECO:0007669"/>
    <property type="project" value="InterPro"/>
</dbReference>
<feature type="domain" description="EamA" evidence="3">
    <location>
        <begin position="9"/>
        <end position="143"/>
    </location>
</feature>
<protein>
    <submittedName>
        <fullName evidence="4">Permease of the drug/metabolite transporter (DMT) superfamily</fullName>
    </submittedName>
</protein>
<feature type="transmembrane region" description="Helical" evidence="1">
    <location>
        <begin position="211"/>
        <end position="229"/>
    </location>
</feature>
<feature type="signal peptide" evidence="2">
    <location>
        <begin position="1"/>
        <end position="22"/>
    </location>
</feature>
<keyword evidence="1" id="KW-1133">Transmembrane helix</keyword>
<dbReference type="PANTHER" id="PTHR22911:SF103">
    <property type="entry name" value="BLR2811 PROTEIN"/>
    <property type="match status" value="1"/>
</dbReference>
<feature type="transmembrane region" description="Helical" evidence="1">
    <location>
        <begin position="43"/>
        <end position="67"/>
    </location>
</feature>
<dbReference type="Proteomes" id="UP000199423">
    <property type="component" value="Unassembled WGS sequence"/>
</dbReference>
<dbReference type="InterPro" id="IPR000620">
    <property type="entry name" value="EamA_dom"/>
</dbReference>
<dbReference type="AlphaFoldDB" id="A0A1I7N2V4"/>
<accession>A0A1I7N2V4</accession>
<feature type="transmembrane region" description="Helical" evidence="1">
    <location>
        <begin position="153"/>
        <end position="171"/>
    </location>
</feature>
<evidence type="ECO:0000259" key="3">
    <source>
        <dbReference type="Pfam" id="PF00892"/>
    </source>
</evidence>
<evidence type="ECO:0000313" key="5">
    <source>
        <dbReference type="Proteomes" id="UP000199423"/>
    </source>
</evidence>
<dbReference type="PANTHER" id="PTHR22911">
    <property type="entry name" value="ACYL-MALONYL CONDENSING ENZYME-RELATED"/>
    <property type="match status" value="1"/>
</dbReference>
<feature type="chain" id="PRO_5011700088" evidence="2">
    <location>
        <begin position="23"/>
        <end position="303"/>
    </location>
</feature>
<organism evidence="4 5">
    <name type="scientific">Hyphomicrobium facile</name>
    <dbReference type="NCBI Taxonomy" id="51670"/>
    <lineage>
        <taxon>Bacteria</taxon>
        <taxon>Pseudomonadati</taxon>
        <taxon>Pseudomonadota</taxon>
        <taxon>Alphaproteobacteria</taxon>
        <taxon>Hyphomicrobiales</taxon>
        <taxon>Hyphomicrobiaceae</taxon>
        <taxon>Hyphomicrobium</taxon>
    </lineage>
</organism>
<evidence type="ECO:0000256" key="1">
    <source>
        <dbReference type="SAM" id="Phobius"/>
    </source>
</evidence>
<dbReference type="InterPro" id="IPR037185">
    <property type="entry name" value="EmrE-like"/>
</dbReference>
<proteinExistence type="predicted"/>
<feature type="transmembrane region" description="Helical" evidence="1">
    <location>
        <begin position="266"/>
        <end position="283"/>
    </location>
</feature>
<keyword evidence="1" id="KW-0812">Transmembrane</keyword>
<reference evidence="5" key="1">
    <citation type="submission" date="2016-10" db="EMBL/GenBank/DDBJ databases">
        <authorList>
            <person name="Varghese N."/>
            <person name="Submissions S."/>
        </authorList>
    </citation>
    <scope>NUCLEOTIDE SEQUENCE [LARGE SCALE GENOMIC DNA]</scope>
    <source>
        <strain evidence="5">DSM 1565</strain>
    </source>
</reference>
<gene>
    <name evidence="4" type="ORF">SAMN04488557_1146</name>
</gene>
<feature type="domain" description="EamA" evidence="3">
    <location>
        <begin position="153"/>
        <end position="282"/>
    </location>
</feature>
<feature type="transmembrane region" description="Helical" evidence="1">
    <location>
        <begin position="102"/>
        <end position="121"/>
    </location>
</feature>
<feature type="transmembrane region" description="Helical" evidence="1">
    <location>
        <begin position="183"/>
        <end position="205"/>
    </location>
</feature>
<keyword evidence="5" id="KW-1185">Reference proteome</keyword>
<evidence type="ECO:0000256" key="2">
    <source>
        <dbReference type="SAM" id="SignalP"/>
    </source>
</evidence>
<feature type="transmembrane region" description="Helical" evidence="1">
    <location>
        <begin position="79"/>
        <end position="96"/>
    </location>
</feature>
<dbReference type="Pfam" id="PF00892">
    <property type="entry name" value="EamA"/>
    <property type="match status" value="2"/>
</dbReference>
<feature type="transmembrane region" description="Helical" evidence="1">
    <location>
        <begin position="128"/>
        <end position="147"/>
    </location>
</feature>